<protein>
    <submittedName>
        <fullName evidence="1">Uncharacterized protein</fullName>
    </submittedName>
</protein>
<reference evidence="1" key="1">
    <citation type="submission" date="2014-09" db="EMBL/GenBank/DDBJ databases">
        <authorList>
            <person name="Magalhaes I.L.F."/>
            <person name="Oliveira U."/>
            <person name="Santos F.R."/>
            <person name="Vidigal T.H.D.A."/>
            <person name="Brescovit A.D."/>
            <person name="Santos A.J."/>
        </authorList>
    </citation>
    <scope>NUCLEOTIDE SEQUENCE</scope>
    <source>
        <tissue evidence="1">Shoot tissue taken approximately 20 cm above the soil surface</tissue>
    </source>
</reference>
<reference evidence="1" key="2">
    <citation type="journal article" date="2015" name="Data Brief">
        <title>Shoot transcriptome of the giant reed, Arundo donax.</title>
        <authorList>
            <person name="Barrero R.A."/>
            <person name="Guerrero F.D."/>
            <person name="Moolhuijzen P."/>
            <person name="Goolsby J.A."/>
            <person name="Tidwell J."/>
            <person name="Bellgard S.E."/>
            <person name="Bellgard M.I."/>
        </authorList>
    </citation>
    <scope>NUCLEOTIDE SEQUENCE</scope>
    <source>
        <tissue evidence="1">Shoot tissue taken approximately 20 cm above the soil surface</tissue>
    </source>
</reference>
<organism evidence="1">
    <name type="scientific">Arundo donax</name>
    <name type="common">Giant reed</name>
    <name type="synonym">Donax arundinaceus</name>
    <dbReference type="NCBI Taxonomy" id="35708"/>
    <lineage>
        <taxon>Eukaryota</taxon>
        <taxon>Viridiplantae</taxon>
        <taxon>Streptophyta</taxon>
        <taxon>Embryophyta</taxon>
        <taxon>Tracheophyta</taxon>
        <taxon>Spermatophyta</taxon>
        <taxon>Magnoliopsida</taxon>
        <taxon>Liliopsida</taxon>
        <taxon>Poales</taxon>
        <taxon>Poaceae</taxon>
        <taxon>PACMAD clade</taxon>
        <taxon>Arundinoideae</taxon>
        <taxon>Arundineae</taxon>
        <taxon>Arundo</taxon>
    </lineage>
</organism>
<accession>A0A0A9AMJ9</accession>
<proteinExistence type="predicted"/>
<dbReference type="AlphaFoldDB" id="A0A0A9AMJ9"/>
<name>A0A0A9AMJ9_ARUDO</name>
<evidence type="ECO:0000313" key="1">
    <source>
        <dbReference type="EMBL" id="JAD52381.1"/>
    </source>
</evidence>
<dbReference type="EMBL" id="GBRH01245514">
    <property type="protein sequence ID" value="JAD52381.1"/>
    <property type="molecule type" value="Transcribed_RNA"/>
</dbReference>
<sequence>MLIRCLYPTLSLNANCSTIPDKNCLPELQTTHKHSRVSDS</sequence>